<feature type="transmembrane region" description="Helical" evidence="11">
    <location>
        <begin position="888"/>
        <end position="910"/>
    </location>
</feature>
<keyword evidence="9 11" id="KW-0472">Membrane</keyword>
<evidence type="ECO:0000256" key="3">
    <source>
        <dbReference type="ARBA" id="ARBA00022448"/>
    </source>
</evidence>
<comment type="subcellular location">
    <subcellularLocation>
        <location evidence="1">Membrane</location>
        <topology evidence="1">Multi-pass membrane protein</topology>
    </subcellularLocation>
</comment>
<dbReference type="GO" id="GO:0005524">
    <property type="term" value="F:ATP binding"/>
    <property type="evidence" value="ECO:0007669"/>
    <property type="project" value="UniProtKB-KW"/>
</dbReference>
<feature type="transmembrane region" description="Helical" evidence="11">
    <location>
        <begin position="60"/>
        <end position="83"/>
    </location>
</feature>
<evidence type="ECO:0000256" key="9">
    <source>
        <dbReference type="ARBA" id="ARBA00023136"/>
    </source>
</evidence>
<dbReference type="Pfam" id="PF00005">
    <property type="entry name" value="ABC_tran"/>
    <property type="match status" value="2"/>
</dbReference>
<dbReference type="SUPFAM" id="SSF90123">
    <property type="entry name" value="ABC transporter transmembrane region"/>
    <property type="match status" value="2"/>
</dbReference>
<dbReference type="InterPro" id="IPR039421">
    <property type="entry name" value="Type_1_exporter"/>
</dbReference>
<dbReference type="Pfam" id="PF00664">
    <property type="entry name" value="ABC_membrane"/>
    <property type="match status" value="2"/>
</dbReference>
<name>A0AAN5I1P0_9BILA</name>
<proteinExistence type="inferred from homology"/>
<feature type="transmembrane region" description="Helical" evidence="11">
    <location>
        <begin position="185"/>
        <end position="202"/>
    </location>
</feature>
<feature type="domain" description="ABC transmembrane type-1" evidence="13">
    <location>
        <begin position="64"/>
        <end position="350"/>
    </location>
</feature>
<evidence type="ECO:0000259" key="13">
    <source>
        <dbReference type="PROSITE" id="PS50929"/>
    </source>
</evidence>
<dbReference type="InterPro" id="IPR011527">
    <property type="entry name" value="ABC1_TM_dom"/>
</dbReference>
<dbReference type="InterPro" id="IPR017871">
    <property type="entry name" value="ABC_transporter-like_CS"/>
</dbReference>
<dbReference type="InterPro" id="IPR027417">
    <property type="entry name" value="P-loop_NTPase"/>
</dbReference>
<dbReference type="FunFam" id="3.40.50.300:FF:002283">
    <property type="entry name" value="p-GlycoProtein related"/>
    <property type="match status" value="1"/>
</dbReference>
<sequence>SSMERSPSSSLLLEDERSRSRPAFFRRLLSFFDGDDDDDFDDVEPVSFAQLFRFASRKEFIVILIASFFSFIAGFITPIHMFVVGRITTIYVDEKSPIGNETFLWSVWRWSSLYGIGFCVGIVIEYTQHYLHMWATERMMRRCRSKFISAVLARNSSDFEMSTGELSNRLNSHIDRMRDGLGDKLGICISTYIVSTTISFLLDWQTSLLMVWAGPLYILSSSLLPKITEKSTKRSFAILEEANGISEESILNVKTVASCNGQNQMIEKYSSILSSGVKSAFRIACTSGLLETMEYLVYNVSNCLGLWFATISYHNGRVSTAGDVFAVVYLSLISANRFSRIGPQLITVFKARAAAAKVYEIIDSVEESTDQLLDPSTTHLNIQFTNVSFSYPSRSTLALRDLSFSLAAGESLALVGKSGCGKSTAVKLLTKFLKCKSPSILLDGVSLDKYDTKKWRKMVGVVSQEPCLFTGSIRENISLGRPFTHDQIVEACKIAHAHDFILMLDKGYDTLLGPSGVSLSGGQKQRIGIARAIVSNPRLLLLDEATSALDTKSERIVQEALDSASLGRSTIVVAHRLSTIKNVDHVVVMEDGEVVESGGYEELRSREEGRFAKMIRDQEMERGGENSESGSEESFETIEEEKFASIRGGFLAVLCRNKLKIFVVILMGILKGIAHPILASRYFFVIGSLEDEHYETLLFWLVVGTMSVTVYQAIVLLASQPICQYIGETIINGLRVSALRSLLHRPIAYFDRSISSPSASSVLLSQQPPLAMALIDSKLSIIVDGLFSSISILILTFVVCFPNGFVGVLYLLTYLSLLILYEKKFDGANKEVVDVDTSGELAVEIFDNIATIQQLAVEDHFQTKYDEIQKKREAPLAKKIKWQSIIHATNESIFMIFDCIATSVGVYFVFTGDYSTKQLFTTECLVSYVGWLTCEMSYSFKEMITASSALKLLFSLIDPSMENEKKEKEPQHVAEGSLQGESLSFSYPSQPNRKVINDVSFSVPSGGSLALVGPSGGGKSTMVNLLERFYDPDSGILMIDSSPYSSLSHHQLRSNVSLVSQEPILFRGSIIDNIRLGKEDASIDDVIKACELANAVEFIRDGYSTLVGEKGRSLSGGQKQRIAIARALVRGPKVIILDEATSALDTQSEKVVRAALESSSQGRTSVMIAHRLDTIQHCGEICFVEGGRIMERGTHSELISRRGRYYELTEQQRM</sequence>
<dbReference type="FunFam" id="1.20.1560.10:FF:000299">
    <property type="entry name" value="Uncharacterized protein"/>
    <property type="match status" value="1"/>
</dbReference>
<evidence type="ECO:0000256" key="4">
    <source>
        <dbReference type="ARBA" id="ARBA00022692"/>
    </source>
</evidence>
<dbReference type="PANTHER" id="PTHR24221">
    <property type="entry name" value="ATP-BINDING CASSETTE SUB-FAMILY B"/>
    <property type="match status" value="1"/>
</dbReference>
<keyword evidence="10" id="KW-0325">Glycoprotein</keyword>
<evidence type="ECO:0000256" key="8">
    <source>
        <dbReference type="ARBA" id="ARBA00022989"/>
    </source>
</evidence>
<dbReference type="Proteomes" id="UP001328107">
    <property type="component" value="Unassembled WGS sequence"/>
</dbReference>
<dbReference type="SMART" id="SM00382">
    <property type="entry name" value="AAA"/>
    <property type="match status" value="2"/>
</dbReference>
<evidence type="ECO:0000256" key="7">
    <source>
        <dbReference type="ARBA" id="ARBA00022840"/>
    </source>
</evidence>
<comment type="caution">
    <text evidence="14">The sequence shown here is derived from an EMBL/GenBank/DDBJ whole genome shotgun (WGS) entry which is preliminary data.</text>
</comment>
<dbReference type="InterPro" id="IPR003593">
    <property type="entry name" value="AAA+_ATPase"/>
</dbReference>
<evidence type="ECO:0000256" key="5">
    <source>
        <dbReference type="ARBA" id="ARBA00022737"/>
    </source>
</evidence>
<keyword evidence="6" id="KW-0547">Nucleotide-binding</keyword>
<dbReference type="GO" id="GO:0016020">
    <property type="term" value="C:membrane"/>
    <property type="evidence" value="ECO:0007669"/>
    <property type="project" value="UniProtKB-SubCell"/>
</dbReference>
<evidence type="ECO:0000256" key="11">
    <source>
        <dbReference type="SAM" id="Phobius"/>
    </source>
</evidence>
<dbReference type="GO" id="GO:0140359">
    <property type="term" value="F:ABC-type transporter activity"/>
    <property type="evidence" value="ECO:0007669"/>
    <property type="project" value="InterPro"/>
</dbReference>
<gene>
    <name evidence="14" type="ORF">PMAYCL1PPCAC_18061</name>
</gene>
<feature type="transmembrane region" description="Helical" evidence="11">
    <location>
        <begin position="697"/>
        <end position="718"/>
    </location>
</feature>
<feature type="transmembrane region" description="Helical" evidence="11">
    <location>
        <begin position="661"/>
        <end position="685"/>
    </location>
</feature>
<evidence type="ECO:0000259" key="12">
    <source>
        <dbReference type="PROSITE" id="PS50893"/>
    </source>
</evidence>
<reference evidence="15" key="1">
    <citation type="submission" date="2022-10" db="EMBL/GenBank/DDBJ databases">
        <title>Genome assembly of Pristionchus species.</title>
        <authorList>
            <person name="Yoshida K."/>
            <person name="Sommer R.J."/>
        </authorList>
    </citation>
    <scope>NUCLEOTIDE SEQUENCE [LARGE SCALE GENOMIC DNA]</scope>
    <source>
        <strain evidence="15">RS5460</strain>
    </source>
</reference>
<evidence type="ECO:0000256" key="10">
    <source>
        <dbReference type="ARBA" id="ARBA00023180"/>
    </source>
</evidence>
<feature type="domain" description="ABC transporter" evidence="12">
    <location>
        <begin position="382"/>
        <end position="616"/>
    </location>
</feature>
<keyword evidence="15" id="KW-1185">Reference proteome</keyword>
<dbReference type="PROSITE" id="PS50893">
    <property type="entry name" value="ABC_TRANSPORTER_2"/>
    <property type="match status" value="2"/>
</dbReference>
<organism evidence="14 15">
    <name type="scientific">Pristionchus mayeri</name>
    <dbReference type="NCBI Taxonomy" id="1317129"/>
    <lineage>
        <taxon>Eukaryota</taxon>
        <taxon>Metazoa</taxon>
        <taxon>Ecdysozoa</taxon>
        <taxon>Nematoda</taxon>
        <taxon>Chromadorea</taxon>
        <taxon>Rhabditida</taxon>
        <taxon>Rhabditina</taxon>
        <taxon>Diplogasteromorpha</taxon>
        <taxon>Diplogasteroidea</taxon>
        <taxon>Neodiplogasteridae</taxon>
        <taxon>Pristionchus</taxon>
    </lineage>
</organism>
<evidence type="ECO:0000313" key="14">
    <source>
        <dbReference type="EMBL" id="GMR47866.1"/>
    </source>
</evidence>
<feature type="transmembrane region" description="Helical" evidence="11">
    <location>
        <begin position="103"/>
        <end position="124"/>
    </location>
</feature>
<feature type="non-terminal residue" evidence="14">
    <location>
        <position position="1"/>
    </location>
</feature>
<evidence type="ECO:0000256" key="2">
    <source>
        <dbReference type="ARBA" id="ARBA00007577"/>
    </source>
</evidence>
<evidence type="ECO:0000256" key="1">
    <source>
        <dbReference type="ARBA" id="ARBA00004141"/>
    </source>
</evidence>
<dbReference type="CDD" id="cd18577">
    <property type="entry name" value="ABC_6TM_Pgp_ABCB1_D1_like"/>
    <property type="match status" value="1"/>
</dbReference>
<dbReference type="InterPro" id="IPR003439">
    <property type="entry name" value="ABC_transporter-like_ATP-bd"/>
</dbReference>
<dbReference type="FunFam" id="3.40.50.300:FF:000240">
    <property type="entry name" value="ABC transporter B family member 20"/>
    <property type="match status" value="1"/>
</dbReference>
<evidence type="ECO:0000256" key="6">
    <source>
        <dbReference type="ARBA" id="ARBA00022741"/>
    </source>
</evidence>
<feature type="non-terminal residue" evidence="14">
    <location>
        <position position="1214"/>
    </location>
</feature>
<dbReference type="InterPro" id="IPR036640">
    <property type="entry name" value="ABC1_TM_sf"/>
</dbReference>
<feature type="domain" description="ABC transporter" evidence="12">
    <location>
        <begin position="978"/>
        <end position="1211"/>
    </location>
</feature>
<dbReference type="Gene3D" id="1.20.1560.10">
    <property type="entry name" value="ABC transporter type 1, transmembrane domain"/>
    <property type="match status" value="1"/>
</dbReference>
<dbReference type="SUPFAM" id="SSF52540">
    <property type="entry name" value="P-loop containing nucleoside triphosphate hydrolases"/>
    <property type="match status" value="2"/>
</dbReference>
<dbReference type="PROSITE" id="PS00211">
    <property type="entry name" value="ABC_TRANSPORTER_1"/>
    <property type="match status" value="2"/>
</dbReference>
<keyword evidence="3" id="KW-0813">Transport</keyword>
<dbReference type="EMBL" id="BTRK01000004">
    <property type="protein sequence ID" value="GMR47866.1"/>
    <property type="molecule type" value="Genomic_DNA"/>
</dbReference>
<comment type="similarity">
    <text evidence="2">Belongs to the ABC transporter superfamily. ABCB family. Multidrug resistance exporter (TC 3.A.1.201) subfamily.</text>
</comment>
<accession>A0AAN5I1P0</accession>
<keyword evidence="8 11" id="KW-1133">Transmembrane helix</keyword>
<evidence type="ECO:0008006" key="16">
    <source>
        <dbReference type="Google" id="ProtNLM"/>
    </source>
</evidence>
<keyword evidence="5" id="KW-0677">Repeat</keyword>
<dbReference type="PROSITE" id="PS50929">
    <property type="entry name" value="ABC_TM1F"/>
    <property type="match status" value="2"/>
</dbReference>
<dbReference type="Gene3D" id="3.40.50.300">
    <property type="entry name" value="P-loop containing nucleotide triphosphate hydrolases"/>
    <property type="match status" value="2"/>
</dbReference>
<feature type="domain" description="ABC transmembrane type-1" evidence="13">
    <location>
        <begin position="662"/>
        <end position="945"/>
    </location>
</feature>
<dbReference type="AlphaFoldDB" id="A0AAN5I1P0"/>
<keyword evidence="7" id="KW-0067">ATP-binding</keyword>
<protein>
    <recommendedName>
        <fullName evidence="16">AAA protein</fullName>
    </recommendedName>
</protein>
<dbReference type="GO" id="GO:0016887">
    <property type="term" value="F:ATP hydrolysis activity"/>
    <property type="evidence" value="ECO:0007669"/>
    <property type="project" value="InterPro"/>
</dbReference>
<keyword evidence="4 11" id="KW-0812">Transmembrane</keyword>
<evidence type="ECO:0000313" key="15">
    <source>
        <dbReference type="Proteomes" id="UP001328107"/>
    </source>
</evidence>
<dbReference type="PANTHER" id="PTHR24221:SF617">
    <property type="entry name" value="P-GLYCOPROTEIN RELATED"/>
    <property type="match status" value="1"/>
</dbReference>